<reference evidence="6" key="1">
    <citation type="journal article" date="2021" name="PeerJ">
        <title>Extensive microbial diversity within the chicken gut microbiome revealed by metagenomics and culture.</title>
        <authorList>
            <person name="Gilroy R."/>
            <person name="Ravi A."/>
            <person name="Getino M."/>
            <person name="Pursley I."/>
            <person name="Horton D.L."/>
            <person name="Alikhan N.F."/>
            <person name="Baker D."/>
            <person name="Gharbi K."/>
            <person name="Hall N."/>
            <person name="Watson M."/>
            <person name="Adriaenssens E.M."/>
            <person name="Foster-Nyarko E."/>
            <person name="Jarju S."/>
            <person name="Secka A."/>
            <person name="Antonio M."/>
            <person name="Oren A."/>
            <person name="Chaudhuri R.R."/>
            <person name="La Ragione R."/>
            <person name="Hildebrand F."/>
            <person name="Pallen M.J."/>
        </authorList>
    </citation>
    <scope>NUCLEOTIDE SEQUENCE</scope>
    <source>
        <strain evidence="6">CHK32-1732</strain>
    </source>
</reference>
<keyword evidence="1" id="KW-0805">Transcription regulation</keyword>
<dbReference type="GO" id="GO:0000976">
    <property type="term" value="F:transcription cis-regulatory region binding"/>
    <property type="evidence" value="ECO:0007669"/>
    <property type="project" value="TreeGrafter"/>
</dbReference>
<evidence type="ECO:0000313" key="6">
    <source>
        <dbReference type="EMBL" id="HIW90126.1"/>
    </source>
</evidence>
<gene>
    <name evidence="6" type="ORF">H9870_00425</name>
</gene>
<sequence length="195" mass="21588">MRADARENREAIVTAACTLFAEHGPEVSLRSVATAADVGIATLYRHFPTRDDLIIGISERIATRALEVIHKYIDSWDGTWETWRGFVHDLAGLRLASIAMQTVAAVELDGPVWQATENFRTRLLDGYRELLPLAVESGFISPALDPWQFHFGVAFASRPLPENVTGFTSRLSPGFPEWYLDTFICGLAESAGKHG</sequence>
<dbReference type="PANTHER" id="PTHR30055:SF234">
    <property type="entry name" value="HTH-TYPE TRANSCRIPTIONAL REGULATOR BETI"/>
    <property type="match status" value="1"/>
</dbReference>
<organism evidence="6 7">
    <name type="scientific">Candidatus Corynebacterium avicola</name>
    <dbReference type="NCBI Taxonomy" id="2838527"/>
    <lineage>
        <taxon>Bacteria</taxon>
        <taxon>Bacillati</taxon>
        <taxon>Actinomycetota</taxon>
        <taxon>Actinomycetes</taxon>
        <taxon>Mycobacteriales</taxon>
        <taxon>Corynebacteriaceae</taxon>
        <taxon>Corynebacterium</taxon>
    </lineage>
</organism>
<evidence type="ECO:0000256" key="2">
    <source>
        <dbReference type="ARBA" id="ARBA00023125"/>
    </source>
</evidence>
<dbReference type="Pfam" id="PF00440">
    <property type="entry name" value="TetR_N"/>
    <property type="match status" value="1"/>
</dbReference>
<dbReference type="Proteomes" id="UP000824190">
    <property type="component" value="Unassembled WGS sequence"/>
</dbReference>
<dbReference type="InterPro" id="IPR036271">
    <property type="entry name" value="Tet_transcr_reg_TetR-rel_C_sf"/>
</dbReference>
<evidence type="ECO:0000256" key="1">
    <source>
        <dbReference type="ARBA" id="ARBA00023015"/>
    </source>
</evidence>
<evidence type="ECO:0000313" key="7">
    <source>
        <dbReference type="Proteomes" id="UP000824190"/>
    </source>
</evidence>
<evidence type="ECO:0000256" key="3">
    <source>
        <dbReference type="ARBA" id="ARBA00023163"/>
    </source>
</evidence>
<comment type="caution">
    <text evidence="6">The sequence shown here is derived from an EMBL/GenBank/DDBJ whole genome shotgun (WGS) entry which is preliminary data.</text>
</comment>
<dbReference type="InterPro" id="IPR001647">
    <property type="entry name" value="HTH_TetR"/>
</dbReference>
<name>A0A9D1RKR1_9CORY</name>
<dbReference type="AlphaFoldDB" id="A0A9D1RKR1"/>
<dbReference type="SUPFAM" id="SSF46689">
    <property type="entry name" value="Homeodomain-like"/>
    <property type="match status" value="1"/>
</dbReference>
<feature type="domain" description="HTH tetR-type" evidence="5">
    <location>
        <begin position="6"/>
        <end position="65"/>
    </location>
</feature>
<feature type="DNA-binding region" description="H-T-H motif" evidence="4">
    <location>
        <begin position="28"/>
        <end position="47"/>
    </location>
</feature>
<dbReference type="InterPro" id="IPR050109">
    <property type="entry name" value="HTH-type_TetR-like_transc_reg"/>
</dbReference>
<evidence type="ECO:0000259" key="5">
    <source>
        <dbReference type="PROSITE" id="PS50977"/>
    </source>
</evidence>
<keyword evidence="2 4" id="KW-0238">DNA-binding</keyword>
<dbReference type="EMBL" id="DXGC01000005">
    <property type="protein sequence ID" value="HIW90126.1"/>
    <property type="molecule type" value="Genomic_DNA"/>
</dbReference>
<accession>A0A9D1RKR1</accession>
<dbReference type="InterPro" id="IPR009057">
    <property type="entry name" value="Homeodomain-like_sf"/>
</dbReference>
<dbReference type="PROSITE" id="PS50977">
    <property type="entry name" value="HTH_TETR_2"/>
    <property type="match status" value="1"/>
</dbReference>
<dbReference type="SUPFAM" id="SSF48498">
    <property type="entry name" value="Tetracyclin repressor-like, C-terminal domain"/>
    <property type="match status" value="1"/>
</dbReference>
<evidence type="ECO:0000256" key="4">
    <source>
        <dbReference type="PROSITE-ProRule" id="PRU00335"/>
    </source>
</evidence>
<dbReference type="Gene3D" id="1.10.357.10">
    <property type="entry name" value="Tetracycline Repressor, domain 2"/>
    <property type="match status" value="1"/>
</dbReference>
<proteinExistence type="predicted"/>
<dbReference type="GO" id="GO:0003700">
    <property type="term" value="F:DNA-binding transcription factor activity"/>
    <property type="evidence" value="ECO:0007669"/>
    <property type="project" value="TreeGrafter"/>
</dbReference>
<keyword evidence="3" id="KW-0804">Transcription</keyword>
<reference evidence="6" key="2">
    <citation type="submission" date="2021-04" db="EMBL/GenBank/DDBJ databases">
        <authorList>
            <person name="Gilroy R."/>
        </authorList>
    </citation>
    <scope>NUCLEOTIDE SEQUENCE</scope>
    <source>
        <strain evidence="6">CHK32-1732</strain>
    </source>
</reference>
<dbReference type="PRINTS" id="PR00455">
    <property type="entry name" value="HTHTETR"/>
</dbReference>
<dbReference type="PANTHER" id="PTHR30055">
    <property type="entry name" value="HTH-TYPE TRANSCRIPTIONAL REGULATOR RUTR"/>
    <property type="match status" value="1"/>
</dbReference>
<protein>
    <submittedName>
        <fullName evidence="6">TetR/AcrR family transcriptional regulator</fullName>
    </submittedName>
</protein>